<evidence type="ECO:0000313" key="4">
    <source>
        <dbReference type="Proteomes" id="UP000307440"/>
    </source>
</evidence>
<sequence length="315" mass="34026">MSPSAFQVVSFFFLALAGVTKAQTYTILNNCPTAIDLFIGLDSQGSLGTGQTLVRAELGPNAGFFYTTTNGGQVNGNLVAARAGFFLEPTYWYYYIVRDQNPNNFNTGISITPDKPPANGFCTVATCNQGNCPEAYNSPPVFHSPIPPPANAPAQNPPIYQCKEPGVNFLITFCPSGTWPTPPGVEVKPNFVDNKCMDVRAAVFANGTPVQIYDCNGTNAQKWIIRQGTGQVRVAGTNFCLDASSNPGNAVQMKLWQCFDNLPAQQWDFTIDNRIVLNNRGLCLDLPGGSLANSNVLQTYQCANGNTNQIWSLGL</sequence>
<protein>
    <submittedName>
        <fullName evidence="3">G-X-X-X-Q-X-W domain-containing protein</fullName>
    </submittedName>
</protein>
<evidence type="ECO:0000313" key="3">
    <source>
        <dbReference type="EMBL" id="TFK19341.1"/>
    </source>
</evidence>
<feature type="signal peptide" evidence="1">
    <location>
        <begin position="1"/>
        <end position="22"/>
    </location>
</feature>
<dbReference type="InterPro" id="IPR035992">
    <property type="entry name" value="Ricin_B-like_lectins"/>
</dbReference>
<proteinExistence type="predicted"/>
<dbReference type="CDD" id="cd00161">
    <property type="entry name" value="beta-trefoil_Ricin-like"/>
    <property type="match status" value="1"/>
</dbReference>
<dbReference type="PROSITE" id="PS50231">
    <property type="entry name" value="RICIN_B_LECTIN"/>
    <property type="match status" value="1"/>
</dbReference>
<reference evidence="3 4" key="1">
    <citation type="journal article" date="2019" name="Nat. Ecol. Evol.">
        <title>Megaphylogeny resolves global patterns of mushroom evolution.</title>
        <authorList>
            <person name="Varga T."/>
            <person name="Krizsan K."/>
            <person name="Foldi C."/>
            <person name="Dima B."/>
            <person name="Sanchez-Garcia M."/>
            <person name="Sanchez-Ramirez S."/>
            <person name="Szollosi G.J."/>
            <person name="Szarkandi J.G."/>
            <person name="Papp V."/>
            <person name="Albert L."/>
            <person name="Andreopoulos W."/>
            <person name="Angelini C."/>
            <person name="Antonin V."/>
            <person name="Barry K.W."/>
            <person name="Bougher N.L."/>
            <person name="Buchanan P."/>
            <person name="Buyck B."/>
            <person name="Bense V."/>
            <person name="Catcheside P."/>
            <person name="Chovatia M."/>
            <person name="Cooper J."/>
            <person name="Damon W."/>
            <person name="Desjardin D."/>
            <person name="Finy P."/>
            <person name="Geml J."/>
            <person name="Haridas S."/>
            <person name="Hughes K."/>
            <person name="Justo A."/>
            <person name="Karasinski D."/>
            <person name="Kautmanova I."/>
            <person name="Kiss B."/>
            <person name="Kocsube S."/>
            <person name="Kotiranta H."/>
            <person name="LaButti K.M."/>
            <person name="Lechner B.E."/>
            <person name="Liimatainen K."/>
            <person name="Lipzen A."/>
            <person name="Lukacs Z."/>
            <person name="Mihaltcheva S."/>
            <person name="Morgado L.N."/>
            <person name="Niskanen T."/>
            <person name="Noordeloos M.E."/>
            <person name="Ohm R.A."/>
            <person name="Ortiz-Santana B."/>
            <person name="Ovrebo C."/>
            <person name="Racz N."/>
            <person name="Riley R."/>
            <person name="Savchenko A."/>
            <person name="Shiryaev A."/>
            <person name="Soop K."/>
            <person name="Spirin V."/>
            <person name="Szebenyi C."/>
            <person name="Tomsovsky M."/>
            <person name="Tulloss R.E."/>
            <person name="Uehling J."/>
            <person name="Grigoriev I.V."/>
            <person name="Vagvolgyi C."/>
            <person name="Papp T."/>
            <person name="Martin F.M."/>
            <person name="Miettinen O."/>
            <person name="Hibbett D.S."/>
            <person name="Nagy L.G."/>
        </authorList>
    </citation>
    <scope>NUCLEOTIDE SEQUENCE [LARGE SCALE GENOMIC DNA]</scope>
    <source>
        <strain evidence="3 4">CBS 121175</strain>
    </source>
</reference>
<feature type="chain" id="PRO_5022710427" evidence="1">
    <location>
        <begin position="23"/>
        <end position="315"/>
    </location>
</feature>
<dbReference type="SMART" id="SM00458">
    <property type="entry name" value="RICIN"/>
    <property type="match status" value="1"/>
</dbReference>
<feature type="domain" description="Ricin B lectin" evidence="2">
    <location>
        <begin position="185"/>
        <end position="314"/>
    </location>
</feature>
<name>A0A5C3KGT3_COPMA</name>
<dbReference type="Pfam" id="PF00652">
    <property type="entry name" value="Ricin_B_lectin"/>
    <property type="match status" value="1"/>
</dbReference>
<dbReference type="AlphaFoldDB" id="A0A5C3KGT3"/>
<evidence type="ECO:0000259" key="2">
    <source>
        <dbReference type="SMART" id="SM00458"/>
    </source>
</evidence>
<dbReference type="Proteomes" id="UP000307440">
    <property type="component" value="Unassembled WGS sequence"/>
</dbReference>
<dbReference type="InterPro" id="IPR000772">
    <property type="entry name" value="Ricin_B_lectin"/>
</dbReference>
<keyword evidence="4" id="KW-1185">Reference proteome</keyword>
<dbReference type="EMBL" id="ML210346">
    <property type="protein sequence ID" value="TFK19341.1"/>
    <property type="molecule type" value="Genomic_DNA"/>
</dbReference>
<organism evidence="3 4">
    <name type="scientific">Coprinopsis marcescibilis</name>
    <name type="common">Agaric fungus</name>
    <name type="synonym">Psathyrella marcescibilis</name>
    <dbReference type="NCBI Taxonomy" id="230819"/>
    <lineage>
        <taxon>Eukaryota</taxon>
        <taxon>Fungi</taxon>
        <taxon>Dikarya</taxon>
        <taxon>Basidiomycota</taxon>
        <taxon>Agaricomycotina</taxon>
        <taxon>Agaricomycetes</taxon>
        <taxon>Agaricomycetidae</taxon>
        <taxon>Agaricales</taxon>
        <taxon>Agaricineae</taxon>
        <taxon>Psathyrellaceae</taxon>
        <taxon>Coprinopsis</taxon>
    </lineage>
</organism>
<dbReference type="OrthoDB" id="6770063at2759"/>
<accession>A0A5C3KGT3</accession>
<gene>
    <name evidence="3" type="ORF">FA15DRAFT_760112</name>
</gene>
<keyword evidence="1" id="KW-0732">Signal</keyword>
<dbReference type="Gene3D" id="2.80.10.50">
    <property type="match status" value="1"/>
</dbReference>
<dbReference type="SUPFAM" id="SSF50370">
    <property type="entry name" value="Ricin B-like lectins"/>
    <property type="match status" value="1"/>
</dbReference>
<evidence type="ECO:0000256" key="1">
    <source>
        <dbReference type="SAM" id="SignalP"/>
    </source>
</evidence>